<dbReference type="Proteomes" id="UP000469430">
    <property type="component" value="Unassembled WGS sequence"/>
</dbReference>
<sequence length="221" mass="23443">MLADWPGSPAGSELAVTFDRGRVIRVLVLPALFEEANKLRHFTVATMRLLDQQGIDCFLPDLPGCNESLAPLQTQTLTGWQADVQRAITHFGASHVLALRGGAMIAPAGYPGWALAPIGGAALLRAMLRARVLASREAGREETRESLLETGRSAGLELGGWQLGPRMIHALESAQPLATLRRIAQEDLGGGGALWLRAEPDHNPQQAAALATIIAGRPAAA</sequence>
<protein>
    <submittedName>
        <fullName evidence="1">Uncharacterized protein</fullName>
    </submittedName>
</protein>
<dbReference type="OrthoDB" id="7390151at2"/>
<dbReference type="RefSeq" id="WP_161391546.1">
    <property type="nucleotide sequence ID" value="NZ_WTYJ01000002.1"/>
</dbReference>
<name>A0A6I4TV64_9SPHN</name>
<dbReference type="EMBL" id="WTYJ01000002">
    <property type="protein sequence ID" value="MXO99854.1"/>
    <property type="molecule type" value="Genomic_DNA"/>
</dbReference>
<evidence type="ECO:0000313" key="1">
    <source>
        <dbReference type="EMBL" id="MXO99854.1"/>
    </source>
</evidence>
<keyword evidence="2" id="KW-1185">Reference proteome</keyword>
<dbReference type="AlphaFoldDB" id="A0A6I4TV64"/>
<evidence type="ECO:0000313" key="2">
    <source>
        <dbReference type="Proteomes" id="UP000469430"/>
    </source>
</evidence>
<reference evidence="1 2" key="1">
    <citation type="submission" date="2019-12" db="EMBL/GenBank/DDBJ databases">
        <title>Genomic-based taxomic classification of the family Erythrobacteraceae.</title>
        <authorList>
            <person name="Xu L."/>
        </authorList>
    </citation>
    <scope>NUCLEOTIDE SEQUENCE [LARGE SCALE GENOMIC DNA]</scope>
    <source>
        <strain evidence="1 2">S36</strain>
    </source>
</reference>
<gene>
    <name evidence="1" type="ORF">GRI97_12745</name>
</gene>
<dbReference type="InterPro" id="IPR029058">
    <property type="entry name" value="AB_hydrolase_fold"/>
</dbReference>
<dbReference type="Gene3D" id="3.40.50.1820">
    <property type="entry name" value="alpha/beta hydrolase"/>
    <property type="match status" value="1"/>
</dbReference>
<dbReference type="SUPFAM" id="SSF53474">
    <property type="entry name" value="alpha/beta-Hydrolases"/>
    <property type="match status" value="1"/>
</dbReference>
<organism evidence="1 2">
    <name type="scientific">Croceibacterium xixiisoli</name>
    <dbReference type="NCBI Taxonomy" id="1476466"/>
    <lineage>
        <taxon>Bacteria</taxon>
        <taxon>Pseudomonadati</taxon>
        <taxon>Pseudomonadota</taxon>
        <taxon>Alphaproteobacteria</taxon>
        <taxon>Sphingomonadales</taxon>
        <taxon>Erythrobacteraceae</taxon>
        <taxon>Croceibacterium</taxon>
    </lineage>
</organism>
<accession>A0A6I4TV64</accession>
<proteinExistence type="predicted"/>
<comment type="caution">
    <text evidence="1">The sequence shown here is derived from an EMBL/GenBank/DDBJ whole genome shotgun (WGS) entry which is preliminary data.</text>
</comment>